<dbReference type="Proteomes" id="UP000032439">
    <property type="component" value="Unassembled WGS sequence"/>
</dbReference>
<dbReference type="RefSeq" id="WP_044314050.1">
    <property type="nucleotide sequence ID" value="NZ_JAMOHO010000016.1"/>
</dbReference>
<name>A0A0D7EC94_STUST</name>
<evidence type="ECO:0000313" key="1">
    <source>
        <dbReference type="EMBL" id="KIZ38150.1"/>
    </source>
</evidence>
<dbReference type="EMBL" id="JXXD01000018">
    <property type="protein sequence ID" value="KIZ38150.1"/>
    <property type="molecule type" value="Genomic_DNA"/>
</dbReference>
<evidence type="ECO:0008006" key="4">
    <source>
        <dbReference type="Google" id="ProtNLM"/>
    </source>
</evidence>
<comment type="caution">
    <text evidence="1">The sequence shown here is derived from an EMBL/GenBank/DDBJ whole genome shotgun (WGS) entry which is preliminary data.</text>
</comment>
<accession>A0A0D7EC94</accession>
<proteinExistence type="predicted"/>
<dbReference type="EMBL" id="JAOCAE010000009">
    <property type="protein sequence ID" value="MDH1237344.1"/>
    <property type="molecule type" value="Genomic_DNA"/>
</dbReference>
<evidence type="ECO:0000313" key="2">
    <source>
        <dbReference type="EMBL" id="MDH1237344.1"/>
    </source>
</evidence>
<dbReference type="PATRIC" id="fig|316.110.peg.1683"/>
<dbReference type="AlphaFoldDB" id="A0A0D7EC94"/>
<evidence type="ECO:0000313" key="3">
    <source>
        <dbReference type="Proteomes" id="UP000032439"/>
    </source>
</evidence>
<gene>
    <name evidence="1" type="ORF">LO50_02800</name>
    <name evidence="2" type="ORF">N5C32_15005</name>
</gene>
<protein>
    <recommendedName>
        <fullName evidence="4">Plasmid related protein</fullName>
    </recommendedName>
</protein>
<dbReference type="Proteomes" id="UP001158500">
    <property type="component" value="Unassembled WGS sequence"/>
</dbReference>
<sequence length="101" mass="11904">MTSNQHDKHRRKRLFEIGALEFSEGVERLMNEGRLDPMPLFERHMRGDWGDVADYQWQQNNAALESGERLDSFYVVTRDLSIRIFTEADRSATRIVLPSEY</sequence>
<reference evidence="1 3" key="1">
    <citation type="submission" date="2014-11" db="EMBL/GenBank/DDBJ databases">
        <title>Genomics and ecophysiology of heterotrophic nitrogen fixing bacteria isolated from estuarine surface water.</title>
        <authorList>
            <person name="Bentzon-Tilia M."/>
            <person name="Severin I."/>
            <person name="Hansen L.H."/>
            <person name="Riemann L."/>
        </authorList>
    </citation>
    <scope>NUCLEOTIDE SEQUENCE [LARGE SCALE GENOMIC DNA]</scope>
    <source>
        <strain evidence="1 3">BAL361</strain>
    </source>
</reference>
<reference evidence="2" key="2">
    <citation type="submission" date="2022-09" db="EMBL/GenBank/DDBJ databases">
        <title>Intensive care unit water sources are persistently colonized with multi-drug resistant bacteria and are the site of extensive horizontal gene transfer of antibiotic resistance genes.</title>
        <authorList>
            <person name="Diorio-Toth L."/>
        </authorList>
    </citation>
    <scope>NUCLEOTIDE SEQUENCE</scope>
    <source>
        <strain evidence="2">GD03947</strain>
    </source>
</reference>
<organism evidence="1 3">
    <name type="scientific">Stutzerimonas stutzeri</name>
    <name type="common">Pseudomonas stutzeri</name>
    <dbReference type="NCBI Taxonomy" id="316"/>
    <lineage>
        <taxon>Bacteria</taxon>
        <taxon>Pseudomonadati</taxon>
        <taxon>Pseudomonadota</taxon>
        <taxon>Gammaproteobacteria</taxon>
        <taxon>Pseudomonadales</taxon>
        <taxon>Pseudomonadaceae</taxon>
        <taxon>Stutzerimonas</taxon>
    </lineage>
</organism>